<reference evidence="1 2" key="1">
    <citation type="journal article" date="2015" name="Nature">
        <title>rRNA introns, odd ribosomes, and small enigmatic genomes across a large radiation of phyla.</title>
        <authorList>
            <person name="Brown C.T."/>
            <person name="Hug L.A."/>
            <person name="Thomas B.C."/>
            <person name="Sharon I."/>
            <person name="Castelle C.J."/>
            <person name="Singh A."/>
            <person name="Wilkins M.J."/>
            <person name="Williams K.H."/>
            <person name="Banfield J.F."/>
        </authorList>
    </citation>
    <scope>NUCLEOTIDE SEQUENCE [LARGE SCALE GENOMIC DNA]</scope>
</reference>
<comment type="caution">
    <text evidence="1">The sequence shown here is derived from an EMBL/GenBank/DDBJ whole genome shotgun (WGS) entry which is preliminary data.</text>
</comment>
<dbReference type="Gene3D" id="3.40.50.2020">
    <property type="match status" value="1"/>
</dbReference>
<proteinExistence type="predicted"/>
<dbReference type="Proteomes" id="UP000034794">
    <property type="component" value="Unassembled WGS sequence"/>
</dbReference>
<dbReference type="EMBL" id="LCMI01000007">
    <property type="protein sequence ID" value="KKU32919.1"/>
    <property type="molecule type" value="Genomic_DNA"/>
</dbReference>
<sequence length="228" mass="25081">MTISEKELHGSGTNKIEKARTPEEAITIVTEEECRLALKRLRRIFSTTFPNPHEVSVIPILKSGTRLGRELTDHLKVRLNPMQMSYYREDTSRLPSPVCIAPPDITRILSPDGVTRPVVFTECVVDSQATVLAAMAEINAMIDKVSLEISQKLDYPNYHTFAYVSKTGGGPVGIPNLVTAFMVHPDIWVGGLGCDLPGDKGRELPYLVGMVSPFAAKAPEPPYYLATT</sequence>
<evidence type="ECO:0000313" key="2">
    <source>
        <dbReference type="Proteomes" id="UP000034794"/>
    </source>
</evidence>
<dbReference type="AlphaFoldDB" id="A0A0G1PJC9"/>
<organism evidence="1 2">
    <name type="scientific">Candidatus Collierbacteria bacterium GW2011_GWA2_46_26</name>
    <dbReference type="NCBI Taxonomy" id="1618381"/>
    <lineage>
        <taxon>Bacteria</taxon>
        <taxon>Candidatus Collieribacteriota</taxon>
    </lineage>
</organism>
<dbReference type="SUPFAM" id="SSF53271">
    <property type="entry name" value="PRTase-like"/>
    <property type="match status" value="1"/>
</dbReference>
<name>A0A0G1PJC9_9BACT</name>
<gene>
    <name evidence="1" type="ORF">UX47_C0007G0163</name>
</gene>
<dbReference type="InterPro" id="IPR029057">
    <property type="entry name" value="PRTase-like"/>
</dbReference>
<evidence type="ECO:0000313" key="1">
    <source>
        <dbReference type="EMBL" id="KKU32919.1"/>
    </source>
</evidence>
<accession>A0A0G1PJC9</accession>
<protein>
    <submittedName>
        <fullName evidence="1">Uncharacterized protein</fullName>
    </submittedName>
</protein>